<evidence type="ECO:0000313" key="2">
    <source>
        <dbReference type="EMBL" id="RBW60089.1"/>
    </source>
</evidence>
<sequence>MKKAIVLAAALMLGGTGAFAEQSKWNYRAFVYLWTPELGGTSVTGQDMTLSFSDILDNLDFGLMGALEANKGPISIMGDFQYLDLSSDQNAAVGPGIPATADADVSGFVFTGSVGYDFKHTQPGQFVGFGGFRYLGMDTTANLSVGTGSQRVSGSISNFDAIIGVRGVQPLSEKWALSFIADVGAGDSDLTWQAGATFDRRINNWNLSFGYRYIAWEIGNSNVVSDLSFSGPIVGAKIAF</sequence>
<gene>
    <name evidence="2" type="ORF">DS909_05560</name>
</gene>
<feature type="chain" id="PRO_5017074148" description="Outer membrane protein beta-barrel domain-containing protein" evidence="1">
    <location>
        <begin position="21"/>
        <end position="240"/>
    </location>
</feature>
<protein>
    <recommendedName>
        <fullName evidence="4">Outer membrane protein beta-barrel domain-containing protein</fullName>
    </recommendedName>
</protein>
<organism evidence="2 3">
    <name type="scientific">Phaeobacter gallaeciensis</name>
    <dbReference type="NCBI Taxonomy" id="60890"/>
    <lineage>
        <taxon>Bacteria</taxon>
        <taxon>Pseudomonadati</taxon>
        <taxon>Pseudomonadota</taxon>
        <taxon>Alphaproteobacteria</taxon>
        <taxon>Rhodobacterales</taxon>
        <taxon>Roseobacteraceae</taxon>
        <taxon>Phaeobacter</taxon>
    </lineage>
</organism>
<evidence type="ECO:0008006" key="4">
    <source>
        <dbReference type="Google" id="ProtNLM"/>
    </source>
</evidence>
<comment type="caution">
    <text evidence="2">The sequence shown here is derived from an EMBL/GenBank/DDBJ whole genome shotgun (WGS) entry which is preliminary data.</text>
</comment>
<evidence type="ECO:0000256" key="1">
    <source>
        <dbReference type="SAM" id="SignalP"/>
    </source>
</evidence>
<proteinExistence type="predicted"/>
<dbReference type="EMBL" id="QOCE01000012">
    <property type="protein sequence ID" value="RBW60089.1"/>
    <property type="molecule type" value="Genomic_DNA"/>
</dbReference>
<keyword evidence="1" id="KW-0732">Signal</keyword>
<dbReference type="InterPro" id="IPR036709">
    <property type="entry name" value="Autotransporte_beta_dom_sf"/>
</dbReference>
<accession>A0A366X5L8</accession>
<dbReference type="SUPFAM" id="SSF103515">
    <property type="entry name" value="Autotransporter"/>
    <property type="match status" value="1"/>
</dbReference>
<dbReference type="RefSeq" id="WP_113822453.1">
    <property type="nucleotide sequence ID" value="NZ_QOCE01000012.1"/>
</dbReference>
<dbReference type="Proteomes" id="UP000252706">
    <property type="component" value="Unassembled WGS sequence"/>
</dbReference>
<reference evidence="2 3" key="1">
    <citation type="submission" date="2018-07" db="EMBL/GenBank/DDBJ databases">
        <title>Modular assembly of carbohydrate-degrading microbial communities in the ocean.</title>
        <authorList>
            <person name="Enke T.N."/>
            <person name="Datta M.S."/>
            <person name="Schwartzman J.A."/>
            <person name="Cermak N."/>
            <person name="Schmitz D.A."/>
            <person name="Barrere J."/>
            <person name="Cordero O.X."/>
        </authorList>
    </citation>
    <scope>NUCLEOTIDE SEQUENCE [LARGE SCALE GENOMIC DNA]</scope>
    <source>
        <strain evidence="2 3">C3M10</strain>
    </source>
</reference>
<dbReference type="AlphaFoldDB" id="A0A366X5L8"/>
<evidence type="ECO:0000313" key="3">
    <source>
        <dbReference type="Proteomes" id="UP000252706"/>
    </source>
</evidence>
<feature type="signal peptide" evidence="1">
    <location>
        <begin position="1"/>
        <end position="20"/>
    </location>
</feature>
<name>A0A366X5L8_9RHOB</name>